<evidence type="ECO:0000256" key="1">
    <source>
        <dbReference type="ARBA" id="ARBA00004141"/>
    </source>
</evidence>
<evidence type="ECO:0000256" key="5">
    <source>
        <dbReference type="ARBA" id="ARBA00023136"/>
    </source>
</evidence>
<evidence type="ECO:0000256" key="2">
    <source>
        <dbReference type="ARBA" id="ARBA00022679"/>
    </source>
</evidence>
<feature type="compositionally biased region" description="Polar residues" evidence="11">
    <location>
        <begin position="552"/>
        <end position="563"/>
    </location>
</feature>
<proteinExistence type="inferred from homology"/>
<dbReference type="STRING" id="45235.A0A2K3QF49"/>
<feature type="region of interest" description="Disordered" evidence="11">
    <location>
        <begin position="1"/>
        <end position="39"/>
    </location>
</feature>
<dbReference type="PANTHER" id="PTHR12246">
    <property type="entry name" value="PALMITOYLTRANSFERASE ZDHHC16"/>
    <property type="match status" value="1"/>
</dbReference>
<feature type="transmembrane region" description="Helical" evidence="10">
    <location>
        <begin position="221"/>
        <end position="244"/>
    </location>
</feature>
<evidence type="ECO:0000256" key="8">
    <source>
        <dbReference type="ARBA" id="ARBA00023315"/>
    </source>
</evidence>
<feature type="transmembrane region" description="Helical" evidence="10">
    <location>
        <begin position="264"/>
        <end position="286"/>
    </location>
</feature>
<feature type="compositionally biased region" description="Basic and acidic residues" evidence="11">
    <location>
        <begin position="591"/>
        <end position="610"/>
    </location>
</feature>
<evidence type="ECO:0000256" key="3">
    <source>
        <dbReference type="ARBA" id="ARBA00022692"/>
    </source>
</evidence>
<organism evidence="13 14">
    <name type="scientific">Tolypocladium capitatum</name>
    <dbReference type="NCBI Taxonomy" id="45235"/>
    <lineage>
        <taxon>Eukaryota</taxon>
        <taxon>Fungi</taxon>
        <taxon>Dikarya</taxon>
        <taxon>Ascomycota</taxon>
        <taxon>Pezizomycotina</taxon>
        <taxon>Sordariomycetes</taxon>
        <taxon>Hypocreomycetidae</taxon>
        <taxon>Hypocreales</taxon>
        <taxon>Ophiocordycipitaceae</taxon>
        <taxon>Tolypocladium</taxon>
    </lineage>
</organism>
<sequence length="628" mass="69642">MRQLRLLGDGMSSPDQRVTPAARHQREQTGALDDGELEHRPGRSRRITMARRCARKMERACCTFATYLPLAFVYGLTTWAAWVLVIIGTATPWSSWIGMAPPSSGGCLTWPDSTAGTTSSVVGVLLYGLLNWSYTTAVFTSPGSSTNDDGYGLLPTASQAHPPATSFTVKSNGQIRFCKKCQARKPDRAHHCSTCRRCVLKMDHHCPWLATCIGLRNHKAFLLFLVYTTVFSFYAFAISGSWVWGEVVEESTRYVDGLMPVNFIILSVVSGIIGIIVGAFTAWHILLASRGQTTIECLEKTRYLSPLRKTYNQAHNPANRIPQAAQQFVDFHTNALPGITRPEEGEELRPTQEMARPAGLDGVRPVQLSYDEVERQQSRKRYEEYLDEQDSEKLPNAFDLGWKRNLRHLLGPSPMLWFLPICNTTGDGWSWEASPKWVEALEQLRREREQQRAREVSAGWGAGDDEPYAPAGNSGPRMNDNLQAPWRAANNTGRRTPSKADRVLGRDPSLYADGTQGVPLQRLNPRGRTLDDELDGTDDDDDDDDDDELTPMASSGGDSQIGTSRDEAERRALDVVTNGRGWGRGGASGMLRKESSQDERGGMLRKESSRSGRGGRTVGPQFQDDGVD</sequence>
<evidence type="ECO:0000256" key="7">
    <source>
        <dbReference type="ARBA" id="ARBA00023288"/>
    </source>
</evidence>
<feature type="compositionally biased region" description="Acidic residues" evidence="11">
    <location>
        <begin position="532"/>
        <end position="549"/>
    </location>
</feature>
<keyword evidence="4 10" id="KW-1133">Transmembrane helix</keyword>
<evidence type="ECO:0000313" key="14">
    <source>
        <dbReference type="Proteomes" id="UP000236621"/>
    </source>
</evidence>
<dbReference type="Proteomes" id="UP000236621">
    <property type="component" value="Unassembled WGS sequence"/>
</dbReference>
<evidence type="ECO:0000313" key="13">
    <source>
        <dbReference type="EMBL" id="PNY26155.1"/>
    </source>
</evidence>
<evidence type="ECO:0000256" key="9">
    <source>
        <dbReference type="ARBA" id="ARBA00048048"/>
    </source>
</evidence>
<feature type="compositionally biased region" description="Basic and acidic residues" evidence="11">
    <location>
        <begin position="564"/>
        <end position="573"/>
    </location>
</feature>
<dbReference type="PROSITE" id="PS50216">
    <property type="entry name" value="DHHC"/>
    <property type="match status" value="1"/>
</dbReference>
<reference evidence="13 14" key="1">
    <citation type="submission" date="2017-08" db="EMBL/GenBank/DDBJ databases">
        <title>Harnessing the power of phylogenomics to disentangle the directionality and signatures of interkingdom host jumping in the parasitic fungal genus Tolypocladium.</title>
        <authorList>
            <person name="Quandt C.A."/>
            <person name="Patterson W."/>
            <person name="Spatafora J.W."/>
        </authorList>
    </citation>
    <scope>NUCLEOTIDE SEQUENCE [LARGE SCALE GENOMIC DNA]</scope>
    <source>
        <strain evidence="13 14">CBS 113982</strain>
    </source>
</reference>
<dbReference type="InterPro" id="IPR001594">
    <property type="entry name" value="Palmitoyltrfase_DHHC"/>
</dbReference>
<comment type="subcellular location">
    <subcellularLocation>
        <location evidence="1">Membrane</location>
        <topology evidence="1">Multi-pass membrane protein</topology>
    </subcellularLocation>
</comment>
<dbReference type="OrthoDB" id="302728at2759"/>
<comment type="caution">
    <text evidence="13">The sequence shown here is derived from an EMBL/GenBank/DDBJ whole genome shotgun (WGS) entry which is preliminary data.</text>
</comment>
<keyword evidence="14" id="KW-1185">Reference proteome</keyword>
<evidence type="ECO:0000256" key="4">
    <source>
        <dbReference type="ARBA" id="ARBA00022989"/>
    </source>
</evidence>
<feature type="transmembrane region" description="Helical" evidence="10">
    <location>
        <begin position="110"/>
        <end position="130"/>
    </location>
</feature>
<dbReference type="GO" id="GO:0019706">
    <property type="term" value="F:protein-cysteine S-palmitoyltransferase activity"/>
    <property type="evidence" value="ECO:0007669"/>
    <property type="project" value="UniProtKB-EC"/>
</dbReference>
<comment type="catalytic activity">
    <reaction evidence="9 10">
        <text>L-cysteinyl-[protein] + hexadecanoyl-CoA = S-hexadecanoyl-L-cysteinyl-[protein] + CoA</text>
        <dbReference type="Rhea" id="RHEA:36683"/>
        <dbReference type="Rhea" id="RHEA-COMP:10131"/>
        <dbReference type="Rhea" id="RHEA-COMP:11032"/>
        <dbReference type="ChEBI" id="CHEBI:29950"/>
        <dbReference type="ChEBI" id="CHEBI:57287"/>
        <dbReference type="ChEBI" id="CHEBI:57379"/>
        <dbReference type="ChEBI" id="CHEBI:74151"/>
        <dbReference type="EC" id="2.3.1.225"/>
    </reaction>
</comment>
<dbReference type="GO" id="GO:0016020">
    <property type="term" value="C:membrane"/>
    <property type="evidence" value="ECO:0007669"/>
    <property type="project" value="UniProtKB-SubCell"/>
</dbReference>
<feature type="domain" description="Palmitoyltransferase DHHC" evidence="12">
    <location>
        <begin position="173"/>
        <end position="299"/>
    </location>
</feature>
<evidence type="ECO:0000256" key="10">
    <source>
        <dbReference type="RuleBase" id="RU079119"/>
    </source>
</evidence>
<keyword evidence="6" id="KW-0564">Palmitate</keyword>
<accession>A0A2K3QF49</accession>
<feature type="transmembrane region" description="Helical" evidence="10">
    <location>
        <begin position="64"/>
        <end position="90"/>
    </location>
</feature>
<keyword evidence="5 10" id="KW-0472">Membrane</keyword>
<comment type="domain">
    <text evidence="10">The DHHC domain is required for palmitoyltransferase activity.</text>
</comment>
<dbReference type="InterPro" id="IPR039859">
    <property type="entry name" value="PFA4/ZDH16/20/ERF2-like"/>
</dbReference>
<keyword evidence="2 10" id="KW-0808">Transferase</keyword>
<keyword evidence="8 10" id="KW-0012">Acyltransferase</keyword>
<comment type="similarity">
    <text evidence="10">Belongs to the DHHC palmitoyltransferase family.</text>
</comment>
<name>A0A2K3QF49_9HYPO</name>
<dbReference type="Pfam" id="PF01529">
    <property type="entry name" value="DHHC"/>
    <property type="match status" value="1"/>
</dbReference>
<protein>
    <recommendedName>
        <fullName evidence="10">Palmitoyltransferase</fullName>
        <ecNumber evidence="10">2.3.1.225</ecNumber>
    </recommendedName>
</protein>
<keyword evidence="3 10" id="KW-0812">Transmembrane</keyword>
<keyword evidence="7" id="KW-0449">Lipoprotein</keyword>
<dbReference type="AlphaFoldDB" id="A0A2K3QF49"/>
<gene>
    <name evidence="13" type="ORF">TCAP_03917</name>
</gene>
<evidence type="ECO:0000259" key="12">
    <source>
        <dbReference type="Pfam" id="PF01529"/>
    </source>
</evidence>
<evidence type="ECO:0000256" key="6">
    <source>
        <dbReference type="ARBA" id="ARBA00023139"/>
    </source>
</evidence>
<dbReference type="EMBL" id="NRSZ01000599">
    <property type="protein sequence ID" value="PNY26155.1"/>
    <property type="molecule type" value="Genomic_DNA"/>
</dbReference>
<evidence type="ECO:0000256" key="11">
    <source>
        <dbReference type="SAM" id="MobiDB-lite"/>
    </source>
</evidence>
<dbReference type="EC" id="2.3.1.225" evidence="10"/>
<feature type="region of interest" description="Disordered" evidence="11">
    <location>
        <begin position="449"/>
        <end position="628"/>
    </location>
</feature>